<comment type="similarity">
    <text evidence="2">Belongs to the TonB family.</text>
</comment>
<evidence type="ECO:0000256" key="5">
    <source>
        <dbReference type="ARBA" id="ARBA00022519"/>
    </source>
</evidence>
<reference evidence="12 13" key="1">
    <citation type="submission" date="2009-12" db="EMBL/GenBank/DDBJ databases">
        <title>Genome Sequence of Prevotella timonensis CRIS 5C-B1.</title>
        <authorList>
            <person name="Durkin A.S."/>
            <person name="Madupu R."/>
            <person name="Torralba M."/>
            <person name="Methe B."/>
            <person name="Sutton G."/>
            <person name="Strausberg R.L."/>
            <person name="Nelson K.E."/>
        </authorList>
    </citation>
    <scope>NUCLEOTIDE SEQUENCE [LARGE SCALE GENOMIC DNA]</scope>
    <source>
        <strain evidence="12 13">CRIS 5C-B1</strain>
    </source>
</reference>
<organism evidence="12 13">
    <name type="scientific">Hoylesella timonensis CRIS 5C-B1</name>
    <dbReference type="NCBI Taxonomy" id="679189"/>
    <lineage>
        <taxon>Bacteria</taxon>
        <taxon>Pseudomonadati</taxon>
        <taxon>Bacteroidota</taxon>
        <taxon>Bacteroidia</taxon>
        <taxon>Bacteroidales</taxon>
        <taxon>Prevotellaceae</taxon>
        <taxon>Hoylesella</taxon>
    </lineage>
</organism>
<dbReference type="Pfam" id="PF03544">
    <property type="entry name" value="TonB_C"/>
    <property type="match status" value="1"/>
</dbReference>
<dbReference type="Gene3D" id="3.30.1150.10">
    <property type="match status" value="1"/>
</dbReference>
<dbReference type="PROSITE" id="PS52015">
    <property type="entry name" value="TONB_CTD"/>
    <property type="match status" value="1"/>
</dbReference>
<dbReference type="RefSeq" id="WP_008125884.1">
    <property type="nucleotide sequence ID" value="NZ_ADEF01000066.1"/>
</dbReference>
<comment type="subcellular location">
    <subcellularLocation>
        <location evidence="1">Cell inner membrane</location>
        <topology evidence="1">Single-pass membrane protein</topology>
        <orientation evidence="1">Periplasmic side</orientation>
    </subcellularLocation>
</comment>
<keyword evidence="7" id="KW-0653">Protein transport</keyword>
<dbReference type="eggNOG" id="COG0810">
    <property type="taxonomic scope" value="Bacteria"/>
</dbReference>
<evidence type="ECO:0000256" key="3">
    <source>
        <dbReference type="ARBA" id="ARBA00022448"/>
    </source>
</evidence>
<evidence type="ECO:0000313" key="12">
    <source>
        <dbReference type="EMBL" id="EFA96684.1"/>
    </source>
</evidence>
<evidence type="ECO:0000256" key="1">
    <source>
        <dbReference type="ARBA" id="ARBA00004383"/>
    </source>
</evidence>
<dbReference type="InterPro" id="IPR006260">
    <property type="entry name" value="TonB/TolA_C"/>
</dbReference>
<comment type="caution">
    <text evidence="12">The sequence shown here is derived from an EMBL/GenBank/DDBJ whole genome shotgun (WGS) entry which is preliminary data.</text>
</comment>
<dbReference type="GO" id="GO:0015031">
    <property type="term" value="P:protein transport"/>
    <property type="evidence" value="ECO:0007669"/>
    <property type="project" value="UniProtKB-KW"/>
</dbReference>
<evidence type="ECO:0000256" key="10">
    <source>
        <dbReference type="SAM" id="Phobius"/>
    </source>
</evidence>
<feature type="transmembrane region" description="Helical" evidence="10">
    <location>
        <begin position="31"/>
        <end position="49"/>
    </location>
</feature>
<dbReference type="PANTHER" id="PTHR33446:SF2">
    <property type="entry name" value="PROTEIN TONB"/>
    <property type="match status" value="1"/>
</dbReference>
<dbReference type="InterPro" id="IPR003538">
    <property type="entry name" value="TonB"/>
</dbReference>
<dbReference type="GO" id="GO:0055085">
    <property type="term" value="P:transmembrane transport"/>
    <property type="evidence" value="ECO:0007669"/>
    <property type="project" value="InterPro"/>
</dbReference>
<sequence>MVQEDADEEKVIMIVHQKSDKPSLEESKTTGFLLGLILVLSLLFVGFEYNSQPQEDTSLEDMLDELAQDIELHPAIDEKEMVSTASQPTTKVVTDRIKAVDAPLKQQIDRLLPNTASPLLIGDGSAEALNAKISEALPPIPLVNNQSQNIRIVEQMPEFPGGGSAFVQWLTSQLHYPPVAQSKKVQGKVVVSFIVNKDGSIADIKLEKSVDPYLDREALRVIRMMPNWTPGVQNNRPCRTMVAVPVVFKL</sequence>
<dbReference type="FunFam" id="3.30.1150.10:FF:000002">
    <property type="entry name" value="Energy transducer TonB"/>
    <property type="match status" value="1"/>
</dbReference>
<keyword evidence="8 10" id="KW-1133">Transmembrane helix</keyword>
<dbReference type="AlphaFoldDB" id="D1W200"/>
<dbReference type="GO" id="GO:0031992">
    <property type="term" value="F:energy transducer activity"/>
    <property type="evidence" value="ECO:0007669"/>
    <property type="project" value="InterPro"/>
</dbReference>
<dbReference type="Proteomes" id="UP000004001">
    <property type="component" value="Unassembled WGS sequence"/>
</dbReference>
<keyword evidence="5" id="KW-0997">Cell inner membrane</keyword>
<keyword evidence="13" id="KW-1185">Reference proteome</keyword>
<evidence type="ECO:0000256" key="7">
    <source>
        <dbReference type="ARBA" id="ARBA00022927"/>
    </source>
</evidence>
<evidence type="ECO:0000256" key="2">
    <source>
        <dbReference type="ARBA" id="ARBA00006555"/>
    </source>
</evidence>
<evidence type="ECO:0000259" key="11">
    <source>
        <dbReference type="PROSITE" id="PS52015"/>
    </source>
</evidence>
<evidence type="ECO:0000256" key="9">
    <source>
        <dbReference type="ARBA" id="ARBA00023136"/>
    </source>
</evidence>
<keyword evidence="3" id="KW-0813">Transport</keyword>
<keyword evidence="9 10" id="KW-0472">Membrane</keyword>
<proteinExistence type="inferred from homology"/>
<dbReference type="GO" id="GO:0098797">
    <property type="term" value="C:plasma membrane protein complex"/>
    <property type="evidence" value="ECO:0007669"/>
    <property type="project" value="TreeGrafter"/>
</dbReference>
<dbReference type="EMBL" id="ADEF01000066">
    <property type="protein sequence ID" value="EFA96684.1"/>
    <property type="molecule type" value="Genomic_DNA"/>
</dbReference>
<keyword evidence="4" id="KW-1003">Cell membrane</keyword>
<protein>
    <submittedName>
        <fullName evidence="12">TonB-dependent receptor</fullName>
    </submittedName>
</protein>
<dbReference type="PRINTS" id="PR01374">
    <property type="entry name" value="TONBPROTEIN"/>
</dbReference>
<dbReference type="GO" id="GO:0030288">
    <property type="term" value="C:outer membrane-bounded periplasmic space"/>
    <property type="evidence" value="ECO:0007669"/>
    <property type="project" value="InterPro"/>
</dbReference>
<dbReference type="InterPro" id="IPR051045">
    <property type="entry name" value="TonB-dependent_transducer"/>
</dbReference>
<feature type="domain" description="TonB C-terminal" evidence="11">
    <location>
        <begin position="161"/>
        <end position="250"/>
    </location>
</feature>
<accession>D1W200</accession>
<evidence type="ECO:0000256" key="6">
    <source>
        <dbReference type="ARBA" id="ARBA00022692"/>
    </source>
</evidence>
<dbReference type="GO" id="GO:0015891">
    <property type="term" value="P:siderophore transport"/>
    <property type="evidence" value="ECO:0007669"/>
    <property type="project" value="InterPro"/>
</dbReference>
<keyword evidence="6 10" id="KW-0812">Transmembrane</keyword>
<dbReference type="NCBIfam" id="TIGR01352">
    <property type="entry name" value="tonB_Cterm"/>
    <property type="match status" value="1"/>
</dbReference>
<dbReference type="SUPFAM" id="SSF74653">
    <property type="entry name" value="TolA/TonB C-terminal domain"/>
    <property type="match status" value="1"/>
</dbReference>
<evidence type="ECO:0000313" key="13">
    <source>
        <dbReference type="Proteomes" id="UP000004001"/>
    </source>
</evidence>
<keyword evidence="12" id="KW-0675">Receptor</keyword>
<evidence type="ECO:0000256" key="4">
    <source>
        <dbReference type="ARBA" id="ARBA00022475"/>
    </source>
</evidence>
<evidence type="ECO:0000256" key="8">
    <source>
        <dbReference type="ARBA" id="ARBA00022989"/>
    </source>
</evidence>
<gene>
    <name evidence="12" type="primary">tonB</name>
    <name evidence="12" type="ORF">HMPREF9019_0437</name>
</gene>
<dbReference type="InterPro" id="IPR037682">
    <property type="entry name" value="TonB_C"/>
</dbReference>
<name>D1W200_9BACT</name>
<dbReference type="PANTHER" id="PTHR33446">
    <property type="entry name" value="PROTEIN TONB-RELATED"/>
    <property type="match status" value="1"/>
</dbReference>